<dbReference type="PANTHER" id="PTHR42939:SF1">
    <property type="entry name" value="ABC TRANSPORTER ATP-BINDING PROTEIN ALBC-RELATED"/>
    <property type="match status" value="1"/>
</dbReference>
<evidence type="ECO:0000313" key="5">
    <source>
        <dbReference type="EMBL" id="RDW16035.1"/>
    </source>
</evidence>
<sequence>MNEIIRISNLTKDYGEGRGIFDINLTVNKGEVFGLVGINGSGKTTLIRHLMGFLKPQKGYTSIMDKDSWRYASELKKHVGYIPGEIAFPEVKRGIDFFKLQAEYLGIRDFSRANELIQRFNLDADAKLKRMSKGMKQKSAIVNAFMANSDIILLDEGSTGLDPLMQSELTNLVKEEKQKGKTIFMSSHIFNELESSCDRVAFLKNGRIIDIVDMNTIRGNESVKEIKIEFIGESDFSNFLSRPFNIIREQTEFNQATILIPDKDINELFNVLQNMNVRFITQKPRTLEAYFKDKYNDAEAV</sequence>
<dbReference type="AlphaFoldDB" id="A0A3D8PLJ8"/>
<feature type="domain" description="ABC transporter" evidence="4">
    <location>
        <begin position="5"/>
        <end position="230"/>
    </location>
</feature>
<dbReference type="RefSeq" id="WP_115774666.1">
    <property type="nucleotide sequence ID" value="NZ_PIOC01000028.1"/>
</dbReference>
<dbReference type="SMART" id="SM00382">
    <property type="entry name" value="AAA"/>
    <property type="match status" value="1"/>
</dbReference>
<evidence type="ECO:0000313" key="6">
    <source>
        <dbReference type="Proteomes" id="UP000257143"/>
    </source>
</evidence>
<gene>
    <name evidence="5" type="ORF">CWR48_17765</name>
</gene>
<protein>
    <submittedName>
        <fullName evidence="5">ABC transporter ATP-binding protein</fullName>
    </submittedName>
</protein>
<reference evidence="6" key="1">
    <citation type="submission" date="2017-11" db="EMBL/GenBank/DDBJ databases">
        <authorList>
            <person name="Zhu W."/>
        </authorList>
    </citation>
    <scope>NUCLEOTIDE SEQUENCE [LARGE SCALE GENOMIC DNA]</scope>
    <source>
        <strain evidence="6">CAU 1183</strain>
    </source>
</reference>
<dbReference type="Gene3D" id="3.40.50.300">
    <property type="entry name" value="P-loop containing nucleotide triphosphate hydrolases"/>
    <property type="match status" value="1"/>
</dbReference>
<dbReference type="PANTHER" id="PTHR42939">
    <property type="entry name" value="ABC TRANSPORTER ATP-BINDING PROTEIN ALBC-RELATED"/>
    <property type="match status" value="1"/>
</dbReference>
<dbReference type="EMBL" id="PIOC01000028">
    <property type="protein sequence ID" value="RDW16035.1"/>
    <property type="molecule type" value="Genomic_DNA"/>
</dbReference>
<dbReference type="CDD" id="cd03230">
    <property type="entry name" value="ABC_DR_subfamily_A"/>
    <property type="match status" value="1"/>
</dbReference>
<evidence type="ECO:0000256" key="3">
    <source>
        <dbReference type="ARBA" id="ARBA00022840"/>
    </source>
</evidence>
<evidence type="ECO:0000259" key="4">
    <source>
        <dbReference type="PROSITE" id="PS50893"/>
    </source>
</evidence>
<dbReference type="Pfam" id="PF00005">
    <property type="entry name" value="ABC_tran"/>
    <property type="match status" value="1"/>
</dbReference>
<organism evidence="5 6">
    <name type="scientific">Oceanobacillus arenosus</name>
    <dbReference type="NCBI Taxonomy" id="1229153"/>
    <lineage>
        <taxon>Bacteria</taxon>
        <taxon>Bacillati</taxon>
        <taxon>Bacillota</taxon>
        <taxon>Bacilli</taxon>
        <taxon>Bacillales</taxon>
        <taxon>Bacillaceae</taxon>
        <taxon>Oceanobacillus</taxon>
    </lineage>
</organism>
<dbReference type="GO" id="GO:0005524">
    <property type="term" value="F:ATP binding"/>
    <property type="evidence" value="ECO:0007669"/>
    <property type="project" value="UniProtKB-KW"/>
</dbReference>
<dbReference type="Proteomes" id="UP000257143">
    <property type="component" value="Unassembled WGS sequence"/>
</dbReference>
<dbReference type="PROSITE" id="PS50893">
    <property type="entry name" value="ABC_TRANSPORTER_2"/>
    <property type="match status" value="1"/>
</dbReference>
<keyword evidence="3 5" id="KW-0067">ATP-binding</keyword>
<dbReference type="GO" id="GO:0016887">
    <property type="term" value="F:ATP hydrolysis activity"/>
    <property type="evidence" value="ECO:0007669"/>
    <property type="project" value="InterPro"/>
</dbReference>
<dbReference type="InterPro" id="IPR003439">
    <property type="entry name" value="ABC_transporter-like_ATP-bd"/>
</dbReference>
<keyword evidence="1" id="KW-0813">Transport</keyword>
<dbReference type="SUPFAM" id="SSF52540">
    <property type="entry name" value="P-loop containing nucleoside triphosphate hydrolases"/>
    <property type="match status" value="1"/>
</dbReference>
<keyword evidence="2" id="KW-0547">Nucleotide-binding</keyword>
<evidence type="ECO:0000256" key="1">
    <source>
        <dbReference type="ARBA" id="ARBA00022448"/>
    </source>
</evidence>
<dbReference type="InterPro" id="IPR027417">
    <property type="entry name" value="P-loop_NTPase"/>
</dbReference>
<comment type="caution">
    <text evidence="5">The sequence shown here is derived from an EMBL/GenBank/DDBJ whole genome shotgun (WGS) entry which is preliminary data.</text>
</comment>
<accession>A0A3D8PLJ8</accession>
<name>A0A3D8PLJ8_9BACI</name>
<keyword evidence="6" id="KW-1185">Reference proteome</keyword>
<dbReference type="InterPro" id="IPR003593">
    <property type="entry name" value="AAA+_ATPase"/>
</dbReference>
<evidence type="ECO:0000256" key="2">
    <source>
        <dbReference type="ARBA" id="ARBA00022741"/>
    </source>
</evidence>
<proteinExistence type="predicted"/>
<dbReference type="InterPro" id="IPR051782">
    <property type="entry name" value="ABC_Transporter_VariousFunc"/>
</dbReference>
<dbReference type="OrthoDB" id="9804819at2"/>